<proteinExistence type="predicted"/>
<gene>
    <name evidence="1" type="ORF">MCOR_19077</name>
</gene>
<organism evidence="1 2">
    <name type="scientific">Mytilus coruscus</name>
    <name type="common">Sea mussel</name>
    <dbReference type="NCBI Taxonomy" id="42192"/>
    <lineage>
        <taxon>Eukaryota</taxon>
        <taxon>Metazoa</taxon>
        <taxon>Spiralia</taxon>
        <taxon>Lophotrochozoa</taxon>
        <taxon>Mollusca</taxon>
        <taxon>Bivalvia</taxon>
        <taxon>Autobranchia</taxon>
        <taxon>Pteriomorphia</taxon>
        <taxon>Mytilida</taxon>
        <taxon>Mytiloidea</taxon>
        <taxon>Mytilidae</taxon>
        <taxon>Mytilinae</taxon>
        <taxon>Mytilus</taxon>
    </lineage>
</organism>
<evidence type="ECO:0000313" key="1">
    <source>
        <dbReference type="EMBL" id="CAC5383313.1"/>
    </source>
</evidence>
<evidence type="ECO:0000313" key="2">
    <source>
        <dbReference type="Proteomes" id="UP000507470"/>
    </source>
</evidence>
<accession>A0A6J8BI23</accession>
<dbReference type="AlphaFoldDB" id="A0A6J8BI23"/>
<dbReference type="Proteomes" id="UP000507470">
    <property type="component" value="Unassembled WGS sequence"/>
</dbReference>
<name>A0A6J8BI23_MYTCO</name>
<dbReference type="EMBL" id="CACVKT020003358">
    <property type="protein sequence ID" value="CAC5383313.1"/>
    <property type="molecule type" value="Genomic_DNA"/>
</dbReference>
<protein>
    <submittedName>
        <fullName evidence="1">Uncharacterized protein</fullName>
    </submittedName>
</protein>
<reference evidence="1 2" key="1">
    <citation type="submission" date="2020-06" db="EMBL/GenBank/DDBJ databases">
        <authorList>
            <person name="Li R."/>
            <person name="Bekaert M."/>
        </authorList>
    </citation>
    <scope>NUCLEOTIDE SEQUENCE [LARGE SCALE GENOMIC DNA]</scope>
    <source>
        <strain evidence="2">wild</strain>
    </source>
</reference>
<dbReference type="OrthoDB" id="6156806at2759"/>
<keyword evidence="2" id="KW-1185">Reference proteome</keyword>
<sequence>MHVATPIKSEEENTLCVRSEAGEEAKYQDNIDTVTLHHIIEFVVKSFLDDKPLLLPVLANEKFSNSDFLLVTAGGFDNEFKDKGLCSKHGSITEYFDAAGDHEEADTRVWLYAVTSSAINIIIYSPDTDVYFIGLPLLKNINKSSYVQLKDTPYEKSFIDMNALVRSLKNDVCFQGIENIEECIQIVYIFSGCDYTSFFCMLICFIDPNLIYCRD</sequence>